<evidence type="ECO:0000313" key="7">
    <source>
        <dbReference type="Proteomes" id="UP000078460"/>
    </source>
</evidence>
<evidence type="ECO:0000313" key="6">
    <source>
        <dbReference type="EMBL" id="KZB94129.1"/>
    </source>
</evidence>
<evidence type="ECO:0000256" key="5">
    <source>
        <dbReference type="ARBA" id="ARBA00023098"/>
    </source>
</evidence>
<accession>A0A175Y0Z7</accession>
<name>A0A175Y0Z7_9SPHN</name>
<sequence length="409" mass="46056">MALIDMFLSRAVKRGQLTLHRPGKAPATFGTPDPAFGHITIRFADSGVAGRIIRNPALAAGEMYMDGRLTVDGDDIMGLVKLMTGNSPWERGQNALQPSAFVRGLGAVKHRLDRINMERRSKQNVAHHYDLSARLYDLFLDADKQYSCAYYTDPDNSLEQAQSDKLAHIAAKLALRPGMRVLDIGCGWGGMALYLNRHFGVEVLGVTLSEEQLKIARERAAAAGVADKVKFELIDYRRVEGRFDRIVSVGMFEHVGPPQYKTYFRKCRDLLTDDGVALVHTIGRFGPPSITDDWTTKYIFPGGYNPALSETIAAFEGLSMFLTDVEVLRLHYAYTLHEWYARTLKARDAIVALYDERFYRMWTFYLAGAAMAFENGGLCNFQIQFSRSRTELPIVRDYMVEGERALRGR</sequence>
<reference evidence="6" key="1">
    <citation type="submission" date="2016-03" db="EMBL/GenBank/DDBJ databases">
        <title>Sphingomonas melonis TY, whole genome shotgun sequencing.</title>
        <authorList>
            <person name="Wang H."/>
            <person name="Zhu P."/>
        </authorList>
    </citation>
    <scope>NUCLEOTIDE SEQUENCE [LARGE SCALE GENOMIC DNA]</scope>
    <source>
        <strain evidence="6">TY</strain>
    </source>
</reference>
<dbReference type="KEGG" id="smy:BJP26_00365"/>
<protein>
    <submittedName>
        <fullName evidence="6">Cyclopropane-fatty-acyl-phospholipid synthase</fullName>
    </submittedName>
</protein>
<keyword evidence="5" id="KW-0443">Lipid metabolism</keyword>
<dbReference type="PANTHER" id="PTHR43667">
    <property type="entry name" value="CYCLOPROPANE-FATTY-ACYL-PHOSPHOLIPID SYNTHASE"/>
    <property type="match status" value="1"/>
</dbReference>
<dbReference type="STRING" id="621456.BJP26_00365"/>
<keyword evidence="2" id="KW-0489">Methyltransferase</keyword>
<dbReference type="CDD" id="cd02440">
    <property type="entry name" value="AdoMet_MTases"/>
    <property type="match status" value="1"/>
</dbReference>
<evidence type="ECO:0000256" key="2">
    <source>
        <dbReference type="ARBA" id="ARBA00022603"/>
    </source>
</evidence>
<dbReference type="Proteomes" id="UP000078460">
    <property type="component" value="Unassembled WGS sequence"/>
</dbReference>
<dbReference type="GeneID" id="93797553"/>
<keyword evidence="3" id="KW-0808">Transferase</keyword>
<dbReference type="RefSeq" id="WP_017979967.1">
    <property type="nucleotide sequence ID" value="NZ_CP017578.1"/>
</dbReference>
<keyword evidence="4" id="KW-0949">S-adenosyl-L-methionine</keyword>
<dbReference type="GO" id="GO:0008610">
    <property type="term" value="P:lipid biosynthetic process"/>
    <property type="evidence" value="ECO:0007669"/>
    <property type="project" value="InterPro"/>
</dbReference>
<dbReference type="PIRSF" id="PIRSF003085">
    <property type="entry name" value="CMAS"/>
    <property type="match status" value="1"/>
</dbReference>
<organism evidence="6 7">
    <name type="scientific">Sphingomonas melonis TY</name>
    <dbReference type="NCBI Taxonomy" id="621456"/>
    <lineage>
        <taxon>Bacteria</taxon>
        <taxon>Pseudomonadati</taxon>
        <taxon>Pseudomonadota</taxon>
        <taxon>Alphaproteobacteria</taxon>
        <taxon>Sphingomonadales</taxon>
        <taxon>Sphingomonadaceae</taxon>
        <taxon>Sphingomonas</taxon>
    </lineage>
</organism>
<dbReference type="AlphaFoldDB" id="A0A175Y0Z7"/>
<dbReference type="EMBL" id="LQCK02000045">
    <property type="protein sequence ID" value="KZB94129.1"/>
    <property type="molecule type" value="Genomic_DNA"/>
</dbReference>
<dbReference type="Pfam" id="PF02353">
    <property type="entry name" value="CMAS"/>
    <property type="match status" value="1"/>
</dbReference>
<dbReference type="GO" id="GO:0008168">
    <property type="term" value="F:methyltransferase activity"/>
    <property type="evidence" value="ECO:0007669"/>
    <property type="project" value="UniProtKB-KW"/>
</dbReference>
<comment type="similarity">
    <text evidence="1">Belongs to the CFA/CMAS family.</text>
</comment>
<dbReference type="Gene3D" id="3.40.50.150">
    <property type="entry name" value="Vaccinia Virus protein VP39"/>
    <property type="match status" value="1"/>
</dbReference>
<dbReference type="PANTHER" id="PTHR43667:SF1">
    <property type="entry name" value="CYCLOPROPANE-FATTY-ACYL-PHOSPHOLIPID SYNTHASE"/>
    <property type="match status" value="1"/>
</dbReference>
<dbReference type="GO" id="GO:0032259">
    <property type="term" value="P:methylation"/>
    <property type="evidence" value="ECO:0007669"/>
    <property type="project" value="UniProtKB-KW"/>
</dbReference>
<dbReference type="InterPro" id="IPR029063">
    <property type="entry name" value="SAM-dependent_MTases_sf"/>
</dbReference>
<proteinExistence type="inferred from homology"/>
<evidence type="ECO:0000256" key="4">
    <source>
        <dbReference type="ARBA" id="ARBA00022691"/>
    </source>
</evidence>
<keyword evidence="7" id="KW-1185">Reference proteome</keyword>
<dbReference type="SUPFAM" id="SSF53335">
    <property type="entry name" value="S-adenosyl-L-methionine-dependent methyltransferases"/>
    <property type="match status" value="1"/>
</dbReference>
<evidence type="ECO:0000256" key="1">
    <source>
        <dbReference type="ARBA" id="ARBA00010815"/>
    </source>
</evidence>
<comment type="caution">
    <text evidence="6">The sequence shown here is derived from an EMBL/GenBank/DDBJ whole genome shotgun (WGS) entry which is preliminary data.</text>
</comment>
<dbReference type="InterPro" id="IPR050723">
    <property type="entry name" value="CFA/CMAS"/>
</dbReference>
<evidence type="ECO:0000256" key="3">
    <source>
        <dbReference type="ARBA" id="ARBA00022679"/>
    </source>
</evidence>
<gene>
    <name evidence="6" type="ORF">AVM11_09010</name>
</gene>
<dbReference type="OrthoDB" id="9782855at2"/>
<dbReference type="InterPro" id="IPR003333">
    <property type="entry name" value="CMAS"/>
</dbReference>